<evidence type="ECO:0000256" key="4">
    <source>
        <dbReference type="ARBA" id="ARBA00022692"/>
    </source>
</evidence>
<feature type="transmembrane region" description="Helical" evidence="13">
    <location>
        <begin position="265"/>
        <end position="282"/>
    </location>
</feature>
<reference evidence="15" key="1">
    <citation type="journal article" date="2021" name="mSystems">
        <title>Bacteria and Archaea Synergistically Convert Glycine Betaine to Biogenic Methane in the Formosa Cold Seep of the South China Sea.</title>
        <authorList>
            <person name="Li L."/>
            <person name="Zhang W."/>
            <person name="Zhang S."/>
            <person name="Song L."/>
            <person name="Sun Q."/>
            <person name="Zhang H."/>
            <person name="Xiang H."/>
            <person name="Dong X."/>
        </authorList>
    </citation>
    <scope>NUCLEOTIDE SEQUENCE</scope>
    <source>
        <strain evidence="15">LLY</strain>
    </source>
</reference>
<feature type="domain" description="CBS" evidence="14">
    <location>
        <begin position="510"/>
        <end position="568"/>
    </location>
</feature>
<feature type="transmembrane region" description="Helical" evidence="13">
    <location>
        <begin position="359"/>
        <end position="386"/>
    </location>
</feature>
<keyword evidence="9" id="KW-0869">Chloride channel</keyword>
<evidence type="ECO:0000256" key="12">
    <source>
        <dbReference type="PROSITE-ProRule" id="PRU00703"/>
    </source>
</evidence>
<dbReference type="PANTHER" id="PTHR43427">
    <property type="entry name" value="CHLORIDE CHANNEL PROTEIN CLC-E"/>
    <property type="match status" value="1"/>
</dbReference>
<accession>A0A9E4ZFI1</accession>
<protein>
    <submittedName>
        <fullName evidence="15">Chloride channel protein</fullName>
    </submittedName>
</protein>
<keyword evidence="4 13" id="KW-0812">Transmembrane</keyword>
<dbReference type="Pfam" id="PF00571">
    <property type="entry name" value="CBS"/>
    <property type="match status" value="2"/>
</dbReference>
<keyword evidence="10" id="KW-0868">Chloride</keyword>
<name>A0A9E4ZFI1_9EURY</name>
<reference evidence="15" key="2">
    <citation type="submission" date="2021-04" db="EMBL/GenBank/DDBJ databases">
        <authorList>
            <person name="Dong X."/>
        </authorList>
    </citation>
    <scope>NUCLEOTIDE SEQUENCE</scope>
    <source>
        <strain evidence="15">LLY</strain>
    </source>
</reference>
<evidence type="ECO:0000256" key="3">
    <source>
        <dbReference type="ARBA" id="ARBA00022605"/>
    </source>
</evidence>
<keyword evidence="11" id="KW-0407">Ion channel</keyword>
<evidence type="ECO:0000256" key="13">
    <source>
        <dbReference type="SAM" id="Phobius"/>
    </source>
</evidence>
<organism evidence="15 16">
    <name type="scientific">Methanococcoides seepicolus</name>
    <dbReference type="NCBI Taxonomy" id="2828780"/>
    <lineage>
        <taxon>Archaea</taxon>
        <taxon>Methanobacteriati</taxon>
        <taxon>Methanobacteriota</taxon>
        <taxon>Stenosarchaea group</taxon>
        <taxon>Methanomicrobia</taxon>
        <taxon>Methanosarcinales</taxon>
        <taxon>Methanosarcinaceae</taxon>
        <taxon>Methanococcoides</taxon>
    </lineage>
</organism>
<evidence type="ECO:0000256" key="8">
    <source>
        <dbReference type="ARBA" id="ARBA00023167"/>
    </source>
</evidence>
<keyword evidence="2" id="KW-0813">Transport</keyword>
<evidence type="ECO:0000256" key="9">
    <source>
        <dbReference type="ARBA" id="ARBA00023173"/>
    </source>
</evidence>
<keyword evidence="7 13" id="KW-0472">Membrane</keyword>
<evidence type="ECO:0000313" key="16">
    <source>
        <dbReference type="Proteomes" id="UP001056766"/>
    </source>
</evidence>
<feature type="transmembrane region" description="Helical" evidence="13">
    <location>
        <begin position="303"/>
        <end position="324"/>
    </location>
</feature>
<keyword evidence="16" id="KW-1185">Reference proteome</keyword>
<evidence type="ECO:0000259" key="14">
    <source>
        <dbReference type="PROSITE" id="PS51371"/>
    </source>
</evidence>
<proteinExistence type="predicted"/>
<feature type="transmembrane region" description="Helical" evidence="13">
    <location>
        <begin position="60"/>
        <end position="80"/>
    </location>
</feature>
<evidence type="ECO:0000256" key="6">
    <source>
        <dbReference type="ARBA" id="ARBA00023065"/>
    </source>
</evidence>
<evidence type="ECO:0000313" key="15">
    <source>
        <dbReference type="EMBL" id="MCM1985984.1"/>
    </source>
</evidence>
<dbReference type="GO" id="GO:0005254">
    <property type="term" value="F:chloride channel activity"/>
    <property type="evidence" value="ECO:0007669"/>
    <property type="project" value="UniProtKB-KW"/>
</dbReference>
<dbReference type="InterPro" id="IPR014743">
    <property type="entry name" value="Cl-channel_core"/>
</dbReference>
<feature type="transmembrane region" description="Helical" evidence="13">
    <location>
        <begin position="156"/>
        <end position="180"/>
    </location>
</feature>
<evidence type="ECO:0000256" key="1">
    <source>
        <dbReference type="ARBA" id="ARBA00004141"/>
    </source>
</evidence>
<dbReference type="InterPro" id="IPR000644">
    <property type="entry name" value="CBS_dom"/>
</dbReference>
<comment type="caution">
    <text evidence="15">The sequence shown here is derived from an EMBL/GenBank/DDBJ whole genome shotgun (WGS) entry which is preliminary data.</text>
</comment>
<feature type="transmembrane region" description="Helical" evidence="13">
    <location>
        <begin position="330"/>
        <end position="352"/>
    </location>
</feature>
<dbReference type="Pfam" id="PF00654">
    <property type="entry name" value="Voltage_CLC"/>
    <property type="match status" value="1"/>
</dbReference>
<dbReference type="InterPro" id="IPR001807">
    <property type="entry name" value="ClC"/>
</dbReference>
<keyword evidence="12" id="KW-0129">CBS domain</keyword>
<sequence length="577" mass="62536">MFSRSDITKLMQRWPHFEDGVTNDIAILIGIFTGLTIVAYNICLNYTEDFFWSNSEITNSYFVILIPAIGGLLVGIIAFLSADIRRCNVAEVIEGTALHGGRIRIKDAFREVVLSIISIATGGSVGKEAPGILAGSGIGSIFAKALKAPDHRYRTLIGCGAAGGIAAAFNAPLAGVVFVVEVIFGELETRTFIPIVISAVFATLVANLIFEVKPIQISYYGLVDPIGELILYLILGILCGISSVLLIRTLFTVHDGFNKLPVHSAFKPAIGGLFVGLMGYCYPQIRGIGYDVIADVLMNSFTIQLLLVLFVLKILAFSFTIGSGGAGGSIVPSMFAGAMLGGAYGTIVHSIFPTSTAAAGAYALVGMGATLAGVARAPLTAVLILFELTRDYNIILPLMFACVISNSISNSLHEESMFTEVLKRRGFTIRRGKEVNIMEAMFVRDNMRTNVHTISVEDTAKDLLGLMQSSRHAGFPVLDSDQKLCGIVTLEDMREKVNYGELDTKISQIATHDVIAAYPDETLDVVLKRFAMRDVGRLPVVSRDDDKRLLGIITRSDIVKSYNKEIVTRVQEKDQKR</sequence>
<keyword evidence="6" id="KW-0406">Ion transport</keyword>
<evidence type="ECO:0000256" key="5">
    <source>
        <dbReference type="ARBA" id="ARBA00022989"/>
    </source>
</evidence>
<dbReference type="Gene3D" id="3.10.580.10">
    <property type="entry name" value="CBS-domain"/>
    <property type="match status" value="1"/>
</dbReference>
<keyword evidence="3" id="KW-0028">Amino-acid biosynthesis</keyword>
<keyword evidence="5 13" id="KW-1133">Transmembrane helix</keyword>
<keyword evidence="8" id="KW-0486">Methionine biosynthesis</keyword>
<dbReference type="Gene3D" id="1.10.3080.10">
    <property type="entry name" value="Clc chloride channel"/>
    <property type="match status" value="1"/>
</dbReference>
<dbReference type="InterPro" id="IPR050368">
    <property type="entry name" value="ClC-type_chloride_channel"/>
</dbReference>
<evidence type="ECO:0000256" key="10">
    <source>
        <dbReference type="ARBA" id="ARBA00023214"/>
    </source>
</evidence>
<dbReference type="InterPro" id="IPR046342">
    <property type="entry name" value="CBS_dom_sf"/>
</dbReference>
<dbReference type="GO" id="GO:0034707">
    <property type="term" value="C:chloride channel complex"/>
    <property type="evidence" value="ECO:0007669"/>
    <property type="project" value="UniProtKB-KW"/>
</dbReference>
<dbReference type="EMBL" id="JAGSOI010000007">
    <property type="protein sequence ID" value="MCM1985984.1"/>
    <property type="molecule type" value="Genomic_DNA"/>
</dbReference>
<feature type="transmembrane region" description="Helical" evidence="13">
    <location>
        <begin position="192"/>
        <end position="210"/>
    </location>
</feature>
<dbReference type="AlphaFoldDB" id="A0A9E4ZFI1"/>
<dbReference type="SMART" id="SM00116">
    <property type="entry name" value="CBS"/>
    <property type="match status" value="2"/>
</dbReference>
<dbReference type="SUPFAM" id="SSF81340">
    <property type="entry name" value="Clc chloride channel"/>
    <property type="match status" value="1"/>
</dbReference>
<dbReference type="PROSITE" id="PS51371">
    <property type="entry name" value="CBS"/>
    <property type="match status" value="2"/>
</dbReference>
<dbReference type="CDD" id="cd00400">
    <property type="entry name" value="Voltage_gated_ClC"/>
    <property type="match status" value="1"/>
</dbReference>
<dbReference type="GO" id="GO:0009086">
    <property type="term" value="P:methionine biosynthetic process"/>
    <property type="evidence" value="ECO:0007669"/>
    <property type="project" value="UniProtKB-KW"/>
</dbReference>
<feature type="transmembrane region" description="Helical" evidence="13">
    <location>
        <begin position="21"/>
        <end position="40"/>
    </location>
</feature>
<evidence type="ECO:0000256" key="11">
    <source>
        <dbReference type="ARBA" id="ARBA00023303"/>
    </source>
</evidence>
<dbReference type="PANTHER" id="PTHR43427:SF6">
    <property type="entry name" value="CHLORIDE CHANNEL PROTEIN CLC-E"/>
    <property type="match status" value="1"/>
</dbReference>
<dbReference type="SUPFAM" id="SSF54631">
    <property type="entry name" value="CBS-domain pair"/>
    <property type="match status" value="1"/>
</dbReference>
<evidence type="ECO:0000256" key="7">
    <source>
        <dbReference type="ARBA" id="ARBA00023136"/>
    </source>
</evidence>
<dbReference type="PRINTS" id="PR00762">
    <property type="entry name" value="CLCHANNEL"/>
</dbReference>
<comment type="subcellular location">
    <subcellularLocation>
        <location evidence="1">Membrane</location>
        <topology evidence="1">Multi-pass membrane protein</topology>
    </subcellularLocation>
</comment>
<feature type="domain" description="CBS" evidence="14">
    <location>
        <begin position="447"/>
        <end position="504"/>
    </location>
</feature>
<evidence type="ECO:0000256" key="2">
    <source>
        <dbReference type="ARBA" id="ARBA00022448"/>
    </source>
</evidence>
<feature type="transmembrane region" description="Helical" evidence="13">
    <location>
        <begin position="230"/>
        <end position="253"/>
    </location>
</feature>
<dbReference type="Proteomes" id="UP001056766">
    <property type="component" value="Unassembled WGS sequence"/>
</dbReference>
<gene>
    <name evidence="15" type="ORF">KDK67_02985</name>
</gene>